<dbReference type="PANTHER" id="PTHR21304">
    <property type="entry name" value="MICOS COMPLEX SUBUNIT MIC10"/>
    <property type="match status" value="1"/>
</dbReference>
<evidence type="ECO:0000256" key="3">
    <source>
        <dbReference type="ARBA" id="ARBA00006792"/>
    </source>
</evidence>
<dbReference type="PANTHER" id="PTHR21304:SF0">
    <property type="entry name" value="MICOS COMPLEX SUBUNIT MIC10"/>
    <property type="match status" value="1"/>
</dbReference>
<evidence type="ECO:0000313" key="11">
    <source>
        <dbReference type="Proteomes" id="UP000639338"/>
    </source>
</evidence>
<gene>
    <name evidence="10" type="ORF">HCN44_005040</name>
</gene>
<organism evidence="10 11">
    <name type="scientific">Aphidius gifuensis</name>
    <name type="common">Parasitoid wasp</name>
    <dbReference type="NCBI Taxonomy" id="684658"/>
    <lineage>
        <taxon>Eukaryota</taxon>
        <taxon>Metazoa</taxon>
        <taxon>Ecdysozoa</taxon>
        <taxon>Arthropoda</taxon>
        <taxon>Hexapoda</taxon>
        <taxon>Insecta</taxon>
        <taxon>Pterygota</taxon>
        <taxon>Neoptera</taxon>
        <taxon>Endopterygota</taxon>
        <taxon>Hymenoptera</taxon>
        <taxon>Apocrita</taxon>
        <taxon>Ichneumonoidea</taxon>
        <taxon>Braconidae</taxon>
        <taxon>Aphidiinae</taxon>
        <taxon>Aphidius</taxon>
    </lineage>
</organism>
<keyword evidence="11" id="KW-1185">Reference proteome</keyword>
<accession>A0A834XTW3</accession>
<comment type="subunit">
    <text evidence="9">Component of the mitochondrial contact site and cristae organizing system (MICOS) complex.</text>
</comment>
<keyword evidence="7 9" id="KW-0496">Mitochondrion</keyword>
<evidence type="ECO:0000256" key="4">
    <source>
        <dbReference type="ARBA" id="ARBA00022692"/>
    </source>
</evidence>
<proteinExistence type="inferred from homology"/>
<evidence type="ECO:0000256" key="7">
    <source>
        <dbReference type="ARBA" id="ARBA00023128"/>
    </source>
</evidence>
<keyword evidence="6 9" id="KW-1133">Transmembrane helix</keyword>
<dbReference type="EMBL" id="JACMRX010000003">
    <property type="protein sequence ID" value="KAF7992696.1"/>
    <property type="molecule type" value="Genomic_DNA"/>
</dbReference>
<dbReference type="GO" id="GO:0061617">
    <property type="term" value="C:MICOS complex"/>
    <property type="evidence" value="ECO:0007669"/>
    <property type="project" value="UniProtKB-UniRule"/>
</dbReference>
<keyword evidence="4 9" id="KW-0812">Transmembrane</keyword>
<protein>
    <recommendedName>
        <fullName evidence="9">MICOS complex subunit MIC10</fullName>
    </recommendedName>
</protein>
<comment type="function">
    <text evidence="1 9">Component of the MICOS complex, a large protein complex of the mitochondrial inner membrane that plays crucial roles in the maintenance of crista junctions, inner membrane architecture, and formation of contact sites to the outer membrane.</text>
</comment>
<dbReference type="Pfam" id="PF04418">
    <property type="entry name" value="DUF543"/>
    <property type="match status" value="1"/>
</dbReference>
<comment type="similarity">
    <text evidence="3 9">Belongs to the MICOS complex subunit Mic10 family.</text>
</comment>
<feature type="transmembrane region" description="Helical" evidence="9">
    <location>
        <begin position="21"/>
        <end position="40"/>
    </location>
</feature>
<evidence type="ECO:0000256" key="2">
    <source>
        <dbReference type="ARBA" id="ARBA00004434"/>
    </source>
</evidence>
<comment type="subcellular location">
    <subcellularLocation>
        <location evidence="2 9">Mitochondrion inner membrane</location>
        <topology evidence="2 9">Single-pass membrane protein</topology>
    </subcellularLocation>
</comment>
<reference evidence="10 11" key="1">
    <citation type="submission" date="2020-08" db="EMBL/GenBank/DDBJ databases">
        <title>Aphidius gifuensis genome sequencing and assembly.</title>
        <authorList>
            <person name="Du Z."/>
        </authorList>
    </citation>
    <scope>NUCLEOTIDE SEQUENCE [LARGE SCALE GENOMIC DNA]</scope>
    <source>
        <strain evidence="10">YNYX2018</strain>
        <tissue evidence="10">Adults</tissue>
    </source>
</reference>
<dbReference type="InterPro" id="IPR007512">
    <property type="entry name" value="Mic10"/>
</dbReference>
<dbReference type="OrthoDB" id="1916310at2759"/>
<evidence type="ECO:0000256" key="1">
    <source>
        <dbReference type="ARBA" id="ARBA00002689"/>
    </source>
</evidence>
<evidence type="ECO:0000256" key="5">
    <source>
        <dbReference type="ARBA" id="ARBA00022792"/>
    </source>
</evidence>
<name>A0A834XTW3_APHGI</name>
<sequence length="89" mass="9594">MAGTWSEDQIGRKWDHCFADAVIKLGGGIVVGSVVSLLFFRRRWPIVVGGGFGLGMAFSNCENEINATVKPGKLLARNCDDSKKPTAPK</sequence>
<keyword evidence="8 9" id="KW-0472">Membrane</keyword>
<evidence type="ECO:0000256" key="9">
    <source>
        <dbReference type="RuleBase" id="RU363011"/>
    </source>
</evidence>
<dbReference type="Proteomes" id="UP000639338">
    <property type="component" value="Unassembled WGS sequence"/>
</dbReference>
<comment type="caution">
    <text evidence="10">The sequence shown here is derived from an EMBL/GenBank/DDBJ whole genome shotgun (WGS) entry which is preliminary data.</text>
</comment>
<evidence type="ECO:0000313" key="10">
    <source>
        <dbReference type="EMBL" id="KAF7992696.1"/>
    </source>
</evidence>
<evidence type="ECO:0000256" key="6">
    <source>
        <dbReference type="ARBA" id="ARBA00022989"/>
    </source>
</evidence>
<keyword evidence="5 9" id="KW-0999">Mitochondrion inner membrane</keyword>
<dbReference type="AlphaFoldDB" id="A0A834XTW3"/>
<evidence type="ECO:0000256" key="8">
    <source>
        <dbReference type="ARBA" id="ARBA00023136"/>
    </source>
</evidence>